<keyword evidence="2" id="KW-0472">Membrane</keyword>
<reference evidence="3 4" key="1">
    <citation type="journal article" date="2015" name="Stand. Genomic Sci.">
        <title>Genomic Encyclopedia of Bacterial and Archaeal Type Strains, Phase III: the genomes of soil and plant-associated and newly described type strains.</title>
        <authorList>
            <person name="Whitman W.B."/>
            <person name="Woyke T."/>
            <person name="Klenk H.P."/>
            <person name="Zhou Y."/>
            <person name="Lilburn T.G."/>
            <person name="Beck B.J."/>
            <person name="De Vos P."/>
            <person name="Vandamme P."/>
            <person name="Eisen J.A."/>
            <person name="Garrity G."/>
            <person name="Hugenholtz P."/>
            <person name="Kyrpides N.C."/>
        </authorList>
    </citation>
    <scope>NUCLEOTIDE SEQUENCE [LARGE SCALE GENOMIC DNA]</scope>
    <source>
        <strain evidence="3 4">CGMCC 1.10821</strain>
    </source>
</reference>
<sequence>MSEDPRPVPPPREPDPPADDAREPPPHLDESVRRIGAAGRASLDSALETGRALRKLVVADLALARSALGRALAWTGVAIVFGASSWLLLMAAAIALLQAWGWSWLAASAICAGLSLAVTVLAAWRVSCFFDHAGMHATRRQLRRLGIGDDDEEEQEAATAPKPEPPAA</sequence>
<keyword evidence="2" id="KW-1133">Transmembrane helix</keyword>
<evidence type="ECO:0000313" key="3">
    <source>
        <dbReference type="EMBL" id="TWI01824.1"/>
    </source>
</evidence>
<keyword evidence="4" id="KW-1185">Reference proteome</keyword>
<organism evidence="3 4">
    <name type="scientific">Luteimonas cucumeris</name>
    <dbReference type="NCBI Taxonomy" id="985012"/>
    <lineage>
        <taxon>Bacteria</taxon>
        <taxon>Pseudomonadati</taxon>
        <taxon>Pseudomonadota</taxon>
        <taxon>Gammaproteobacteria</taxon>
        <taxon>Lysobacterales</taxon>
        <taxon>Lysobacteraceae</taxon>
        <taxon>Luteimonas</taxon>
    </lineage>
</organism>
<feature type="region of interest" description="Disordered" evidence="1">
    <location>
        <begin position="1"/>
        <end position="30"/>
    </location>
</feature>
<name>A0A562L2X7_9GAMM</name>
<accession>A0A562L2X7</accession>
<evidence type="ECO:0000256" key="2">
    <source>
        <dbReference type="SAM" id="Phobius"/>
    </source>
</evidence>
<feature type="transmembrane region" description="Helical" evidence="2">
    <location>
        <begin position="102"/>
        <end position="124"/>
    </location>
</feature>
<evidence type="ECO:0000256" key="1">
    <source>
        <dbReference type="SAM" id="MobiDB-lite"/>
    </source>
</evidence>
<protein>
    <submittedName>
        <fullName evidence="3">Uncharacterized protein</fullName>
    </submittedName>
</protein>
<comment type="caution">
    <text evidence="3">The sequence shown here is derived from an EMBL/GenBank/DDBJ whole genome shotgun (WGS) entry which is preliminary data.</text>
</comment>
<dbReference type="AlphaFoldDB" id="A0A562L2X7"/>
<gene>
    <name evidence="3" type="ORF">IP90_02384</name>
</gene>
<dbReference type="EMBL" id="VLKN01000005">
    <property type="protein sequence ID" value="TWI01824.1"/>
    <property type="molecule type" value="Genomic_DNA"/>
</dbReference>
<keyword evidence="2" id="KW-0812">Transmembrane</keyword>
<evidence type="ECO:0000313" key="4">
    <source>
        <dbReference type="Proteomes" id="UP000315167"/>
    </source>
</evidence>
<dbReference type="Proteomes" id="UP000315167">
    <property type="component" value="Unassembled WGS sequence"/>
</dbReference>
<proteinExistence type="predicted"/>
<feature type="region of interest" description="Disordered" evidence="1">
    <location>
        <begin position="148"/>
        <end position="168"/>
    </location>
</feature>
<feature type="transmembrane region" description="Helical" evidence="2">
    <location>
        <begin position="71"/>
        <end position="96"/>
    </location>
</feature>